<organism evidence="1 2">
    <name type="scientific">Protomyces lactucae-debilis</name>
    <dbReference type="NCBI Taxonomy" id="2754530"/>
    <lineage>
        <taxon>Eukaryota</taxon>
        <taxon>Fungi</taxon>
        <taxon>Dikarya</taxon>
        <taxon>Ascomycota</taxon>
        <taxon>Taphrinomycotina</taxon>
        <taxon>Taphrinomycetes</taxon>
        <taxon>Taphrinales</taxon>
        <taxon>Protomycetaceae</taxon>
        <taxon>Protomyces</taxon>
    </lineage>
</organism>
<keyword evidence="2" id="KW-1185">Reference proteome</keyword>
<reference evidence="1 2" key="1">
    <citation type="submission" date="2016-07" db="EMBL/GenBank/DDBJ databases">
        <title>Pervasive Adenine N6-methylation of Active Genes in Fungi.</title>
        <authorList>
            <consortium name="DOE Joint Genome Institute"/>
            <person name="Mondo S.J."/>
            <person name="Dannebaum R.O."/>
            <person name="Kuo R.C."/>
            <person name="Labutti K."/>
            <person name="Haridas S."/>
            <person name="Kuo A."/>
            <person name="Salamov A."/>
            <person name="Ahrendt S.R."/>
            <person name="Lipzen A."/>
            <person name="Sullivan W."/>
            <person name="Andreopoulos W.B."/>
            <person name="Clum A."/>
            <person name="Lindquist E."/>
            <person name="Daum C."/>
            <person name="Ramamoorthy G.K."/>
            <person name="Gryganskyi A."/>
            <person name="Culley D."/>
            <person name="Magnuson J.K."/>
            <person name="James T.Y."/>
            <person name="O'Malley M.A."/>
            <person name="Stajich J.E."/>
            <person name="Spatafora J.W."/>
            <person name="Visel A."/>
            <person name="Grigoriev I.V."/>
        </authorList>
    </citation>
    <scope>NUCLEOTIDE SEQUENCE [LARGE SCALE GENOMIC DNA]</scope>
    <source>
        <strain evidence="1 2">12-1054</strain>
    </source>
</reference>
<evidence type="ECO:0000313" key="2">
    <source>
        <dbReference type="Proteomes" id="UP000193685"/>
    </source>
</evidence>
<dbReference type="GeneID" id="63786101"/>
<comment type="caution">
    <text evidence="1">The sequence shown here is derived from an EMBL/GenBank/DDBJ whole genome shotgun (WGS) entry which is preliminary data.</text>
</comment>
<dbReference type="EMBL" id="MCFI01000011">
    <property type="protein sequence ID" value="ORY81585.1"/>
    <property type="molecule type" value="Genomic_DNA"/>
</dbReference>
<evidence type="ECO:0000313" key="1">
    <source>
        <dbReference type="EMBL" id="ORY81585.1"/>
    </source>
</evidence>
<accession>A0A1Y2FFI5</accession>
<protein>
    <submittedName>
        <fullName evidence="1">Uncharacterized protein</fullName>
    </submittedName>
</protein>
<proteinExistence type="predicted"/>
<name>A0A1Y2FFI5_PROLT</name>
<gene>
    <name evidence="1" type="ORF">BCR37DRAFT_380483</name>
</gene>
<dbReference type="RefSeq" id="XP_040724961.1">
    <property type="nucleotide sequence ID" value="XM_040869502.1"/>
</dbReference>
<dbReference type="Proteomes" id="UP000193685">
    <property type="component" value="Unassembled WGS sequence"/>
</dbReference>
<sequence length="85" mass="9371">MCMPRLRFVLGSEMSNIHSRQHASLTTPDLRDVEKVAIDSMGSVTSESSQLDLLAPSPYPALSSTSKSLLAMEDSPVQMRQRLVH</sequence>
<dbReference type="AlphaFoldDB" id="A0A1Y2FFI5"/>